<evidence type="ECO:0000256" key="9">
    <source>
        <dbReference type="SAM" id="SignalP"/>
    </source>
</evidence>
<evidence type="ECO:0000256" key="7">
    <source>
        <dbReference type="PROSITE-ProRule" id="PRU01379"/>
    </source>
</evidence>
<comment type="similarity">
    <text evidence="2 7">Belongs to the peptidase M14 family.</text>
</comment>
<reference evidence="11" key="1">
    <citation type="submission" date="2020-08" db="EMBL/GenBank/DDBJ databases">
        <title>Novel species isolated from subtropical streams in China.</title>
        <authorList>
            <person name="Lu H."/>
        </authorList>
    </citation>
    <scope>NUCLEOTIDE SEQUENCE</scope>
    <source>
        <strain evidence="11">LX22W</strain>
    </source>
</reference>
<dbReference type="PANTHER" id="PTHR11705">
    <property type="entry name" value="PROTEASE FAMILY M14 CARBOXYPEPTIDASE A,B"/>
    <property type="match status" value="1"/>
</dbReference>
<dbReference type="CDD" id="cd06238">
    <property type="entry name" value="M14-like"/>
    <property type="match status" value="1"/>
</dbReference>
<organism evidence="11 12">
    <name type="scientific">Undibacterium nitidum</name>
    <dbReference type="NCBI Taxonomy" id="2762298"/>
    <lineage>
        <taxon>Bacteria</taxon>
        <taxon>Pseudomonadati</taxon>
        <taxon>Pseudomonadota</taxon>
        <taxon>Betaproteobacteria</taxon>
        <taxon>Burkholderiales</taxon>
        <taxon>Oxalobacteraceae</taxon>
        <taxon>Undibacterium</taxon>
    </lineage>
</organism>
<proteinExistence type="inferred from homology"/>
<keyword evidence="4" id="KW-0378">Hydrolase</keyword>
<dbReference type="SMART" id="SM00631">
    <property type="entry name" value="Zn_pept"/>
    <property type="match status" value="1"/>
</dbReference>
<sequence>MLLKKVVQAVSLAFCVSLSAASAIAATPAQVLPAHARSQQISTPAASLGFELGEWHARPEQLVAYYQLLATQSDRVHVRVVGYTHEKRPILNVIITSPKNQARLKEIEAARARGDSDTPVVVYLGYSVHGNEPSGANAAPAVAWHLASSNDASVTEMLERTVVVIDPMLNPDGLARFASWANSYRGETLVSDPNTLEHNQSWPSGRGNHYWFDLNRDWLWLQHPESRAHVATFQQWRPHVFSDFHEQGTDATYFFQPGVPSRTHPLTPQSNQDLTVAIAKFHAKALDARGEFYFSREGFDDFYYGKGSTYPDIQGSVGILFEQASSRGHIQDSRNGLLRFEHTIANQITTSLTTLQAADAMREQLISHQKQFFDDAKKAAAVDTNRAMLFAAEGNPARLRDFASLLQQHGIAVHQLKASVTVNGQRYDANNAIAVPLQHRQARLLEAITELRTQFKDNTFYDVSAFSVTKAYDLASAKTAVDVVGDTYSAKSNASLKAESNIAYAFSWTSDDAAPLLSALSQTGLRLRTITKPMRIQTTDGNKDLGIGSIIIPVAMQSVASNRVAEIVRQTSAKFSVEVMALTSGAGLGGIDLGSASLKNVERPRVALLAGNGLDSTSVGELWHWLDTHLHLPTTQLSLDRLSSMSLDKYTHIVMADGNYRLSDEANKNLERFIKQGGVVIGVEGAMKWASSQSYLHTKLVKADGSKKADAEDKSADAKTSEKKAKEGRLPYKDQDTNAAKELVAGVIFEADIDRSHPLAAGMPRDTVPVFRAQADVYRLEGDRYGTVAAYTSSPVVSGYVSEENAKRIAGSAALTAERVGSGSVIMASAALGFRSGWIGSRRLLENALFFGKAFEKARTDGNEAEEN</sequence>
<evidence type="ECO:0000256" key="1">
    <source>
        <dbReference type="ARBA" id="ARBA00001947"/>
    </source>
</evidence>
<evidence type="ECO:0000256" key="4">
    <source>
        <dbReference type="ARBA" id="ARBA00022801"/>
    </source>
</evidence>
<dbReference type="GO" id="GO:0008270">
    <property type="term" value="F:zinc ion binding"/>
    <property type="evidence" value="ECO:0007669"/>
    <property type="project" value="InterPro"/>
</dbReference>
<dbReference type="SUPFAM" id="SSF53187">
    <property type="entry name" value="Zn-dependent exopeptidases"/>
    <property type="match status" value="1"/>
</dbReference>
<gene>
    <name evidence="11" type="ORF">H8K36_07880</name>
</gene>
<dbReference type="Pfam" id="PF00246">
    <property type="entry name" value="Peptidase_M14"/>
    <property type="match status" value="1"/>
</dbReference>
<dbReference type="RefSeq" id="WP_186916241.1">
    <property type="nucleotide sequence ID" value="NZ_JACOFZ010000002.1"/>
</dbReference>
<dbReference type="InterPro" id="IPR000834">
    <property type="entry name" value="Peptidase_M14"/>
</dbReference>
<feature type="region of interest" description="Disordered" evidence="8">
    <location>
        <begin position="706"/>
        <end position="731"/>
    </location>
</feature>
<dbReference type="PANTHER" id="PTHR11705:SF143">
    <property type="entry name" value="SLL0236 PROTEIN"/>
    <property type="match status" value="1"/>
</dbReference>
<accession>A0A923HQ97</accession>
<keyword evidence="9" id="KW-0732">Signal</keyword>
<protein>
    <submittedName>
        <fullName evidence="11">Peptidase M14</fullName>
    </submittedName>
</protein>
<keyword evidence="12" id="KW-1185">Reference proteome</keyword>
<keyword evidence="3" id="KW-0645">Protease</keyword>
<keyword evidence="6" id="KW-0482">Metalloprotease</keyword>
<dbReference type="AlphaFoldDB" id="A0A923HQ97"/>
<feature type="signal peptide" evidence="9">
    <location>
        <begin position="1"/>
        <end position="25"/>
    </location>
</feature>
<evidence type="ECO:0000256" key="3">
    <source>
        <dbReference type="ARBA" id="ARBA00022670"/>
    </source>
</evidence>
<dbReference type="GO" id="GO:0006508">
    <property type="term" value="P:proteolysis"/>
    <property type="evidence" value="ECO:0007669"/>
    <property type="project" value="UniProtKB-KW"/>
</dbReference>
<dbReference type="PROSITE" id="PS52035">
    <property type="entry name" value="PEPTIDASE_M14"/>
    <property type="match status" value="1"/>
</dbReference>
<evidence type="ECO:0000256" key="2">
    <source>
        <dbReference type="ARBA" id="ARBA00005988"/>
    </source>
</evidence>
<feature type="chain" id="PRO_5037894566" evidence="9">
    <location>
        <begin position="26"/>
        <end position="868"/>
    </location>
</feature>
<dbReference type="InterPro" id="IPR029062">
    <property type="entry name" value="Class_I_gatase-like"/>
</dbReference>
<evidence type="ECO:0000256" key="8">
    <source>
        <dbReference type="SAM" id="MobiDB-lite"/>
    </source>
</evidence>
<dbReference type="GO" id="GO:0005615">
    <property type="term" value="C:extracellular space"/>
    <property type="evidence" value="ECO:0007669"/>
    <property type="project" value="TreeGrafter"/>
</dbReference>
<evidence type="ECO:0000313" key="12">
    <source>
        <dbReference type="Proteomes" id="UP000627446"/>
    </source>
</evidence>
<name>A0A923HQ97_9BURK</name>
<dbReference type="EMBL" id="JACOFZ010000002">
    <property type="protein sequence ID" value="MBC3881285.1"/>
    <property type="molecule type" value="Genomic_DNA"/>
</dbReference>
<dbReference type="Gene3D" id="3.40.630.10">
    <property type="entry name" value="Zn peptidases"/>
    <property type="match status" value="1"/>
</dbReference>
<evidence type="ECO:0000256" key="6">
    <source>
        <dbReference type="ARBA" id="ARBA00023049"/>
    </source>
</evidence>
<evidence type="ECO:0000256" key="5">
    <source>
        <dbReference type="ARBA" id="ARBA00022833"/>
    </source>
</evidence>
<comment type="cofactor">
    <cofactor evidence="1">
        <name>Zn(2+)</name>
        <dbReference type="ChEBI" id="CHEBI:29105"/>
    </cofactor>
</comment>
<feature type="active site" description="Proton donor/acceptor" evidence="7">
    <location>
        <position position="322"/>
    </location>
</feature>
<dbReference type="GO" id="GO:0004181">
    <property type="term" value="F:metallocarboxypeptidase activity"/>
    <property type="evidence" value="ECO:0007669"/>
    <property type="project" value="InterPro"/>
</dbReference>
<dbReference type="Proteomes" id="UP000627446">
    <property type="component" value="Unassembled WGS sequence"/>
</dbReference>
<keyword evidence="5" id="KW-0862">Zinc</keyword>
<dbReference type="SUPFAM" id="SSF52317">
    <property type="entry name" value="Class I glutamine amidotransferase-like"/>
    <property type="match status" value="1"/>
</dbReference>
<evidence type="ECO:0000259" key="10">
    <source>
        <dbReference type="PROSITE" id="PS52035"/>
    </source>
</evidence>
<feature type="domain" description="Peptidase M14" evidence="10">
    <location>
        <begin position="54"/>
        <end position="348"/>
    </location>
</feature>
<comment type="caution">
    <text evidence="11">The sequence shown here is derived from an EMBL/GenBank/DDBJ whole genome shotgun (WGS) entry which is preliminary data.</text>
</comment>
<evidence type="ECO:0000313" key="11">
    <source>
        <dbReference type="EMBL" id="MBC3881285.1"/>
    </source>
</evidence>